<dbReference type="Proteomes" id="UP000784286">
    <property type="component" value="Unassembled WGS sequence"/>
</dbReference>
<accession>A0A948TLX1</accession>
<dbReference type="InterPro" id="IPR015927">
    <property type="entry name" value="Peptidase_S24_S26A/B/C"/>
</dbReference>
<dbReference type="EMBL" id="JAHLFJ010000030">
    <property type="protein sequence ID" value="MBU3855520.1"/>
    <property type="molecule type" value="Genomic_DNA"/>
</dbReference>
<protein>
    <submittedName>
        <fullName evidence="2">S24/S26 family peptidase</fullName>
    </submittedName>
</protein>
<organism evidence="2 3">
    <name type="scientific">Candidatus Phocaeicola excrementipullorum</name>
    <dbReference type="NCBI Taxonomy" id="2838731"/>
    <lineage>
        <taxon>Bacteria</taxon>
        <taxon>Pseudomonadati</taxon>
        <taxon>Bacteroidota</taxon>
        <taxon>Bacteroidia</taxon>
        <taxon>Bacteroidales</taxon>
        <taxon>Bacteroidaceae</taxon>
        <taxon>Phocaeicola</taxon>
    </lineage>
</organism>
<feature type="domain" description="Peptidase S24/S26A/S26B/S26C" evidence="1">
    <location>
        <begin position="18"/>
        <end position="108"/>
    </location>
</feature>
<dbReference type="Gene3D" id="2.10.109.10">
    <property type="entry name" value="Umud Fragment, subunit A"/>
    <property type="match status" value="1"/>
</dbReference>
<dbReference type="SUPFAM" id="SSF51306">
    <property type="entry name" value="LexA/Signal peptidase"/>
    <property type="match status" value="1"/>
</dbReference>
<dbReference type="InterPro" id="IPR036286">
    <property type="entry name" value="LexA/Signal_pep-like_sf"/>
</dbReference>
<dbReference type="CDD" id="cd06462">
    <property type="entry name" value="Peptidase_S24_S26"/>
    <property type="match status" value="1"/>
</dbReference>
<dbReference type="AlphaFoldDB" id="A0A948TLX1"/>
<evidence type="ECO:0000313" key="3">
    <source>
        <dbReference type="Proteomes" id="UP000784286"/>
    </source>
</evidence>
<reference evidence="2" key="2">
    <citation type="submission" date="2021-04" db="EMBL/GenBank/DDBJ databases">
        <authorList>
            <person name="Gilroy R."/>
        </authorList>
    </citation>
    <scope>NUCLEOTIDE SEQUENCE</scope>
    <source>
        <strain evidence="2">8470</strain>
    </source>
</reference>
<evidence type="ECO:0000259" key="1">
    <source>
        <dbReference type="Pfam" id="PF00717"/>
    </source>
</evidence>
<comment type="caution">
    <text evidence="2">The sequence shown here is derived from an EMBL/GenBank/DDBJ whole genome shotgun (WGS) entry which is preliminary data.</text>
</comment>
<proteinExistence type="predicted"/>
<dbReference type="Pfam" id="PF00717">
    <property type="entry name" value="Peptidase_S24"/>
    <property type="match status" value="1"/>
</dbReference>
<reference evidence="2" key="1">
    <citation type="journal article" date="2021" name="PeerJ">
        <title>Extensive microbial diversity within the chicken gut microbiome revealed by metagenomics and culture.</title>
        <authorList>
            <person name="Gilroy R."/>
            <person name="Ravi A."/>
            <person name="Getino M."/>
            <person name="Pursley I."/>
            <person name="Horton D.L."/>
            <person name="Alikhan N.F."/>
            <person name="Baker D."/>
            <person name="Gharbi K."/>
            <person name="Hall N."/>
            <person name="Watson M."/>
            <person name="Adriaenssens E.M."/>
            <person name="Foster-Nyarko E."/>
            <person name="Jarju S."/>
            <person name="Secka A."/>
            <person name="Antonio M."/>
            <person name="Oren A."/>
            <person name="Chaudhuri R.R."/>
            <person name="La Ragione R."/>
            <person name="Hildebrand F."/>
            <person name="Pallen M.J."/>
        </authorList>
    </citation>
    <scope>NUCLEOTIDE SEQUENCE</scope>
    <source>
        <strain evidence="2">8470</strain>
    </source>
</reference>
<gene>
    <name evidence="2" type="ORF">H9928_03000</name>
</gene>
<evidence type="ECO:0000313" key="2">
    <source>
        <dbReference type="EMBL" id="MBU3855520.1"/>
    </source>
</evidence>
<name>A0A948TLX1_9BACT</name>
<sequence>MLTDKLLLNNDQFFTEVARMLAGGNSVTLRAKGNSMYPFIVDGRDSVILQTYRKTAAVGDIVLAHLPEKGFVLHRIYKNDGNEFVLMGDGNLHTTERCSKNDIVGKVVKIIRNGRYIDCSSSIERYKATLWRKMLPTRRYLLFACRWWVKRNER</sequence>